<accession>A0A4Z2E126</accession>
<name>A0A4Z2E126_9TELE</name>
<dbReference type="Proteomes" id="UP000314294">
    <property type="component" value="Unassembled WGS sequence"/>
</dbReference>
<reference evidence="1 2" key="1">
    <citation type="submission" date="2019-03" db="EMBL/GenBank/DDBJ databases">
        <title>First draft genome of Liparis tanakae, snailfish: a comprehensive survey of snailfish specific genes.</title>
        <authorList>
            <person name="Kim W."/>
            <person name="Song I."/>
            <person name="Jeong J.-H."/>
            <person name="Kim D."/>
            <person name="Kim S."/>
            <person name="Ryu S."/>
            <person name="Song J.Y."/>
            <person name="Lee S.K."/>
        </authorList>
    </citation>
    <scope>NUCLEOTIDE SEQUENCE [LARGE SCALE GENOMIC DNA]</scope>
    <source>
        <tissue evidence="1">Muscle</tissue>
    </source>
</reference>
<sequence>MKASSGNALKPQRGVLPVSRPSALRPLCDEETTLRLRNALLRPLYGDSSARETTLSWFSSGSTAGIEMSLKSSADQEKKAIYCDVLCETRQAASHYGSTPPPKVLHPSLD</sequence>
<comment type="caution">
    <text evidence="1">The sequence shown here is derived from an EMBL/GenBank/DDBJ whole genome shotgun (WGS) entry which is preliminary data.</text>
</comment>
<gene>
    <name evidence="1" type="ORF">EYF80_067350</name>
</gene>
<keyword evidence="2" id="KW-1185">Reference proteome</keyword>
<evidence type="ECO:0000313" key="2">
    <source>
        <dbReference type="Proteomes" id="UP000314294"/>
    </source>
</evidence>
<proteinExistence type="predicted"/>
<protein>
    <submittedName>
        <fullName evidence="1">Uncharacterized protein</fullName>
    </submittedName>
</protein>
<dbReference type="AlphaFoldDB" id="A0A4Z2E126"/>
<dbReference type="EMBL" id="SRLO01022010">
    <property type="protein sequence ID" value="TNN22536.1"/>
    <property type="molecule type" value="Genomic_DNA"/>
</dbReference>
<organism evidence="1 2">
    <name type="scientific">Liparis tanakae</name>
    <name type="common">Tanaka's snailfish</name>
    <dbReference type="NCBI Taxonomy" id="230148"/>
    <lineage>
        <taxon>Eukaryota</taxon>
        <taxon>Metazoa</taxon>
        <taxon>Chordata</taxon>
        <taxon>Craniata</taxon>
        <taxon>Vertebrata</taxon>
        <taxon>Euteleostomi</taxon>
        <taxon>Actinopterygii</taxon>
        <taxon>Neopterygii</taxon>
        <taxon>Teleostei</taxon>
        <taxon>Neoteleostei</taxon>
        <taxon>Acanthomorphata</taxon>
        <taxon>Eupercaria</taxon>
        <taxon>Perciformes</taxon>
        <taxon>Cottioidei</taxon>
        <taxon>Cottales</taxon>
        <taxon>Liparidae</taxon>
        <taxon>Liparis</taxon>
    </lineage>
</organism>
<evidence type="ECO:0000313" key="1">
    <source>
        <dbReference type="EMBL" id="TNN22536.1"/>
    </source>
</evidence>